<dbReference type="SUPFAM" id="SSF56300">
    <property type="entry name" value="Metallo-dependent phosphatases"/>
    <property type="match status" value="1"/>
</dbReference>
<evidence type="ECO:0000313" key="4">
    <source>
        <dbReference type="Proteomes" id="UP000309170"/>
    </source>
</evidence>
<dbReference type="InterPro" id="IPR041796">
    <property type="entry name" value="Mre11_N"/>
</dbReference>
<keyword evidence="1" id="KW-0378">Hydrolase</keyword>
<name>A0A9X8ZIR6_9BACI</name>
<dbReference type="EMBL" id="SZNT01000116">
    <property type="protein sequence ID" value="TKH12397.1"/>
    <property type="molecule type" value="Genomic_DNA"/>
</dbReference>
<accession>A0A9X8ZIR6</accession>
<dbReference type="InterPro" id="IPR029052">
    <property type="entry name" value="Metallo-depent_PP-like"/>
</dbReference>
<dbReference type="AlphaFoldDB" id="A0A9X8ZIR6"/>
<evidence type="ECO:0000313" key="3">
    <source>
        <dbReference type="EMBL" id="TKH12397.1"/>
    </source>
</evidence>
<protein>
    <submittedName>
        <fullName evidence="3">DNA repair exonuclease</fullName>
    </submittedName>
</protein>
<organism evidence="3 4">
    <name type="scientific">Peribacillus simplex</name>
    <dbReference type="NCBI Taxonomy" id="1478"/>
    <lineage>
        <taxon>Bacteria</taxon>
        <taxon>Bacillati</taxon>
        <taxon>Bacillota</taxon>
        <taxon>Bacilli</taxon>
        <taxon>Bacillales</taxon>
        <taxon>Bacillaceae</taxon>
        <taxon>Peribacillus</taxon>
    </lineage>
</organism>
<evidence type="ECO:0000256" key="1">
    <source>
        <dbReference type="ARBA" id="ARBA00022801"/>
    </source>
</evidence>
<dbReference type="GO" id="GO:0004527">
    <property type="term" value="F:exonuclease activity"/>
    <property type="evidence" value="ECO:0007669"/>
    <property type="project" value="UniProtKB-KW"/>
</dbReference>
<dbReference type="InterPro" id="IPR050535">
    <property type="entry name" value="DNA_Repair-Maintenance_Comp"/>
</dbReference>
<dbReference type="Pfam" id="PF00149">
    <property type="entry name" value="Metallophos"/>
    <property type="match status" value="1"/>
</dbReference>
<sequence>MYGKVCSVHVKIKCEMLIEIEVTLLSGVRFIHAADLHLDSPFSGLKDMPSSILKELRESPFKAFQTIINEAISLQVDFIVLSGDLFDGENRSLRTQVRFRTEMEKLQKHQIPAYIIHGNHDHLSGSWITVELPDNVHVFSGQTEVKRFEKIDGTTVHLYGFSYPRRHVRERMIETYIKAEGADYHIGLLHGNLEGNSEHSPYAPFSLKELAARDFDYWALGHIHKHQVVSEDPLVIYPGNIQGRNRKESGVKGCMLVEFDEDMKRHSFIETSEVIWESETIEITADGGFDALFKQCREVIERKGFDGRSFLLELKLDAGDAAGASGEYLEELTRILQEEDQGESFVWVYKIKVIQSMPMIRSNETLLPFMAEVSMLASEFVDTDAALAQLYIHPGARRFLDTIEPKEQRELVDEAERWLLQVFDVNK</sequence>
<evidence type="ECO:0000259" key="2">
    <source>
        <dbReference type="Pfam" id="PF00149"/>
    </source>
</evidence>
<keyword evidence="3" id="KW-0540">Nuclease</keyword>
<dbReference type="CDD" id="cd00840">
    <property type="entry name" value="MPP_Mre11_N"/>
    <property type="match status" value="1"/>
</dbReference>
<feature type="domain" description="Calcineurin-like phosphoesterase" evidence="2">
    <location>
        <begin position="29"/>
        <end position="225"/>
    </location>
</feature>
<keyword evidence="3" id="KW-0269">Exonuclease</keyword>
<dbReference type="PANTHER" id="PTHR30337:SF7">
    <property type="entry name" value="PHOSPHOESTERASE"/>
    <property type="match status" value="1"/>
</dbReference>
<dbReference type="PANTHER" id="PTHR30337">
    <property type="entry name" value="COMPONENT OF ATP-DEPENDENT DSDNA EXONUCLEASE"/>
    <property type="match status" value="1"/>
</dbReference>
<reference evidence="3 4" key="1">
    <citation type="journal article" date="2019" name="Environ. Microbiol.">
        <title>An active ?-lactamase is a part of an orchestrated cell wall stress resistance network of Bacillus subtilis and related rhizosphere species.</title>
        <authorList>
            <person name="Bucher T."/>
            <person name="Keren-Paz A."/>
            <person name="Hausser J."/>
            <person name="Olender T."/>
            <person name="Cytryn E."/>
            <person name="Kolodkin-Gal I."/>
        </authorList>
    </citation>
    <scope>NUCLEOTIDE SEQUENCE [LARGE SCALE GENOMIC DNA]</scope>
    <source>
        <strain evidence="3 4">I4</strain>
    </source>
</reference>
<comment type="caution">
    <text evidence="3">The sequence shown here is derived from an EMBL/GenBank/DDBJ whole genome shotgun (WGS) entry which is preliminary data.</text>
</comment>
<dbReference type="Proteomes" id="UP000309170">
    <property type="component" value="Unassembled WGS sequence"/>
</dbReference>
<dbReference type="InterPro" id="IPR014576">
    <property type="entry name" value="Pesterase_YhaO"/>
</dbReference>
<dbReference type="PIRSF" id="PIRSF033091">
    <property type="entry name" value="Pesterase_YhaO"/>
    <property type="match status" value="1"/>
</dbReference>
<dbReference type="InterPro" id="IPR004843">
    <property type="entry name" value="Calcineurin-like_PHP"/>
</dbReference>
<gene>
    <name evidence="3" type="ORF">FC678_09655</name>
</gene>
<proteinExistence type="predicted"/>
<dbReference type="Gene3D" id="3.60.21.10">
    <property type="match status" value="1"/>
</dbReference>